<dbReference type="EMBL" id="LR796870">
    <property type="protein sequence ID" value="CAB4171881.1"/>
    <property type="molecule type" value="Genomic_DNA"/>
</dbReference>
<gene>
    <name evidence="2" type="ORF">UFOVP1358_33</name>
    <name evidence="1" type="ORF">UFOVP931_27</name>
</gene>
<organism evidence="2">
    <name type="scientific">uncultured Caudovirales phage</name>
    <dbReference type="NCBI Taxonomy" id="2100421"/>
    <lineage>
        <taxon>Viruses</taxon>
        <taxon>Duplodnaviria</taxon>
        <taxon>Heunggongvirae</taxon>
        <taxon>Uroviricota</taxon>
        <taxon>Caudoviricetes</taxon>
        <taxon>Peduoviridae</taxon>
        <taxon>Maltschvirus</taxon>
        <taxon>Maltschvirus maltsch</taxon>
    </lineage>
</organism>
<protein>
    <recommendedName>
        <fullName evidence="3">Conjugal transfer protein TraR</fullName>
    </recommendedName>
</protein>
<sequence>MDEVDRQLDRDAPWDEAMIKKTREEAAKIPVGRPGDCELCGEWSVRLVNGACAPCRDLHKLP</sequence>
<proteinExistence type="predicted"/>
<dbReference type="EMBL" id="LR797302">
    <property type="protein sequence ID" value="CAB4200094.1"/>
    <property type="molecule type" value="Genomic_DNA"/>
</dbReference>
<name>A0A6J5S152_9CAUD</name>
<evidence type="ECO:0000313" key="2">
    <source>
        <dbReference type="EMBL" id="CAB4200094.1"/>
    </source>
</evidence>
<reference evidence="2" key="1">
    <citation type="submission" date="2020-05" db="EMBL/GenBank/DDBJ databases">
        <authorList>
            <person name="Chiriac C."/>
            <person name="Salcher M."/>
            <person name="Ghai R."/>
            <person name="Kavagutti S V."/>
        </authorList>
    </citation>
    <scope>NUCLEOTIDE SEQUENCE</scope>
</reference>
<accession>A0A6J5S152</accession>
<evidence type="ECO:0000313" key="1">
    <source>
        <dbReference type="EMBL" id="CAB4171881.1"/>
    </source>
</evidence>
<evidence type="ECO:0008006" key="3">
    <source>
        <dbReference type="Google" id="ProtNLM"/>
    </source>
</evidence>